<dbReference type="InterPro" id="IPR010857">
    <property type="entry name" value="Sp38-bd"/>
</dbReference>
<dbReference type="AlphaFoldDB" id="A0A091HGR5"/>
<dbReference type="GO" id="GO:0005576">
    <property type="term" value="C:extracellular region"/>
    <property type="evidence" value="ECO:0007669"/>
    <property type="project" value="InterPro"/>
</dbReference>
<name>A0A091HGR5_BUCRH</name>
<protein>
    <submittedName>
        <fullName evidence="2">Zona pellucida-binding protein 2</fullName>
    </submittedName>
</protein>
<feature type="domain" description="Ig-like" evidence="1">
    <location>
        <begin position="40"/>
        <end position="111"/>
    </location>
</feature>
<dbReference type="InterPro" id="IPR007110">
    <property type="entry name" value="Ig-like_dom"/>
</dbReference>
<dbReference type="GO" id="GO:0002199">
    <property type="term" value="C:zona pellucida receptor complex"/>
    <property type="evidence" value="ECO:0007669"/>
    <property type="project" value="TreeGrafter"/>
</dbReference>
<sequence>MGILASVLCSCSGQLGSLPWDLSDVSSREHQGGLVFIHLESSSYSLPCSPAKMEVADPDYQWEQDRADPKLFPVTKEGHLLFQHFQAGDSGRYSCTIFYMEHGIPASQTFHYSILGYHVLGGLDTVLLFQTTVCEDEWTKRFLQDLQRKLRHMEIKQHCKFQLASASCFPSLSNHLDEFIVQVELEVSPFGPHWDEHCNSQDMERLTDCYHKTVQHNL</sequence>
<dbReference type="PANTHER" id="PTHR15443">
    <property type="entry name" value="ZONA PELLUCIDA BINDING PROTEIN SP38"/>
    <property type="match status" value="1"/>
</dbReference>
<dbReference type="InterPro" id="IPR048806">
    <property type="entry name" value="ZPBP1/2_N"/>
</dbReference>
<dbReference type="EMBL" id="KL511492">
    <property type="protein sequence ID" value="KFO86543.1"/>
    <property type="molecule type" value="Genomic_DNA"/>
</dbReference>
<evidence type="ECO:0000259" key="1">
    <source>
        <dbReference type="PROSITE" id="PS50835"/>
    </source>
</evidence>
<dbReference type="PANTHER" id="PTHR15443:SF5">
    <property type="entry name" value="ZONA PELLUCIDA-BINDING PROTEIN 1"/>
    <property type="match status" value="1"/>
</dbReference>
<dbReference type="GO" id="GO:0001675">
    <property type="term" value="P:acrosome assembly"/>
    <property type="evidence" value="ECO:0007669"/>
    <property type="project" value="TreeGrafter"/>
</dbReference>
<dbReference type="SUPFAM" id="SSF48726">
    <property type="entry name" value="Immunoglobulin"/>
    <property type="match status" value="1"/>
</dbReference>
<dbReference type="PROSITE" id="PS50835">
    <property type="entry name" value="IG_LIKE"/>
    <property type="match status" value="1"/>
</dbReference>
<dbReference type="InterPro" id="IPR036179">
    <property type="entry name" value="Ig-like_dom_sf"/>
</dbReference>
<gene>
    <name evidence="2" type="ORF">N320_11772</name>
</gene>
<evidence type="ECO:0000313" key="3">
    <source>
        <dbReference type="Proteomes" id="UP000054064"/>
    </source>
</evidence>
<dbReference type="GO" id="GO:0007339">
    <property type="term" value="P:binding of sperm to zona pellucida"/>
    <property type="evidence" value="ECO:0007669"/>
    <property type="project" value="InterPro"/>
</dbReference>
<dbReference type="Proteomes" id="UP000054064">
    <property type="component" value="Unassembled WGS sequence"/>
</dbReference>
<accession>A0A091HGR5</accession>
<dbReference type="GO" id="GO:0001669">
    <property type="term" value="C:acrosomal vesicle"/>
    <property type="evidence" value="ECO:0007669"/>
    <property type="project" value="TreeGrafter"/>
</dbReference>
<keyword evidence="3" id="KW-1185">Reference proteome</keyword>
<organism evidence="2 3">
    <name type="scientific">Buceros rhinoceros silvestris</name>
    <dbReference type="NCBI Taxonomy" id="175836"/>
    <lineage>
        <taxon>Eukaryota</taxon>
        <taxon>Metazoa</taxon>
        <taxon>Chordata</taxon>
        <taxon>Craniata</taxon>
        <taxon>Vertebrata</taxon>
        <taxon>Euteleostomi</taxon>
        <taxon>Archelosauria</taxon>
        <taxon>Archosauria</taxon>
        <taxon>Dinosauria</taxon>
        <taxon>Saurischia</taxon>
        <taxon>Theropoda</taxon>
        <taxon>Coelurosauria</taxon>
        <taxon>Aves</taxon>
        <taxon>Neognathae</taxon>
        <taxon>Neoaves</taxon>
        <taxon>Telluraves</taxon>
        <taxon>Coraciimorphae</taxon>
        <taxon>Bucerotiformes</taxon>
        <taxon>Bucerotidae</taxon>
        <taxon>Buceros</taxon>
    </lineage>
</organism>
<dbReference type="Pfam" id="PF07354">
    <property type="entry name" value="Sp38"/>
    <property type="match status" value="1"/>
</dbReference>
<evidence type="ECO:0000313" key="2">
    <source>
        <dbReference type="EMBL" id="KFO86543.1"/>
    </source>
</evidence>
<reference evidence="2 3" key="1">
    <citation type="submission" date="2014-04" db="EMBL/GenBank/DDBJ databases">
        <title>Genome evolution of avian class.</title>
        <authorList>
            <person name="Zhang G."/>
            <person name="Li C."/>
        </authorList>
    </citation>
    <scope>NUCLEOTIDE SEQUENCE [LARGE SCALE GENOMIC DNA]</scope>
    <source>
        <strain evidence="2">BGI_N320</strain>
    </source>
</reference>
<feature type="non-terminal residue" evidence="2">
    <location>
        <position position="218"/>
    </location>
</feature>
<proteinExistence type="predicted"/>